<evidence type="ECO:0000259" key="3">
    <source>
        <dbReference type="Pfam" id="PF16539"/>
    </source>
</evidence>
<dbReference type="InterPro" id="IPR032388">
    <property type="entry name" value="FlgT_C"/>
</dbReference>
<dbReference type="Pfam" id="PF16538">
    <property type="entry name" value="FlgT_C"/>
    <property type="match status" value="1"/>
</dbReference>
<dbReference type="InterPro" id="IPR038165">
    <property type="entry name" value="FlgT_C_sf"/>
</dbReference>
<dbReference type="Gene3D" id="3.40.50.10610">
    <property type="entry name" value="ABC-type transport auxiliary lipoprotein component"/>
    <property type="match status" value="1"/>
</dbReference>
<feature type="domain" description="Flagellar assembly protein T C-terminal" evidence="2">
    <location>
        <begin position="327"/>
        <end position="403"/>
    </location>
</feature>
<dbReference type="Pfam" id="PF16539">
    <property type="entry name" value="FlgT_M"/>
    <property type="match status" value="1"/>
</dbReference>
<evidence type="ECO:0000259" key="4">
    <source>
        <dbReference type="Pfam" id="PF16548"/>
    </source>
</evidence>
<dbReference type="Proteomes" id="UP000001982">
    <property type="component" value="Chromosome"/>
</dbReference>
<dbReference type="Gene3D" id="2.40.10.410">
    <property type="entry name" value="FlgT, C-terminal domain"/>
    <property type="match status" value="1"/>
</dbReference>
<protein>
    <recommendedName>
        <fullName evidence="7">Flagellar biosynthesis protein FlgT</fullName>
    </recommendedName>
</protein>
<evidence type="ECO:0000313" key="6">
    <source>
        <dbReference type="Proteomes" id="UP000001982"/>
    </source>
</evidence>
<proteinExistence type="predicted"/>
<dbReference type="eggNOG" id="ENOG502ZAC4">
    <property type="taxonomic scope" value="Bacteria"/>
</dbReference>
<dbReference type="InterPro" id="IPR032370">
    <property type="entry name" value="FlgT_N"/>
</dbReference>
<dbReference type="InterPro" id="IPR038180">
    <property type="entry name" value="FlgT_N_sf"/>
</dbReference>
<dbReference type="RefSeq" id="WP_011495740.1">
    <property type="nucleotide sequence ID" value="NC_007954.1"/>
</dbReference>
<dbReference type="InterPro" id="IPR032386">
    <property type="entry name" value="FlgT_M"/>
</dbReference>
<feature type="chain" id="PRO_5004181749" description="Flagellar biosynthesis protein FlgT" evidence="1">
    <location>
        <begin position="39"/>
        <end position="404"/>
    </location>
</feature>
<dbReference type="KEGG" id="sdn:Sden_1295"/>
<organism evidence="5 6">
    <name type="scientific">Shewanella denitrificans (strain OS217 / ATCC BAA-1090 / DSM 15013)</name>
    <dbReference type="NCBI Taxonomy" id="318161"/>
    <lineage>
        <taxon>Bacteria</taxon>
        <taxon>Pseudomonadati</taxon>
        <taxon>Pseudomonadota</taxon>
        <taxon>Gammaproteobacteria</taxon>
        <taxon>Alteromonadales</taxon>
        <taxon>Shewanellaceae</taxon>
        <taxon>Shewanella</taxon>
    </lineage>
</organism>
<dbReference type="Gene3D" id="3.30.1660.40">
    <property type="entry name" value="FlgT, N-terminal domain"/>
    <property type="match status" value="1"/>
</dbReference>
<evidence type="ECO:0008006" key="7">
    <source>
        <dbReference type="Google" id="ProtNLM"/>
    </source>
</evidence>
<keyword evidence="6" id="KW-1185">Reference proteome</keyword>
<dbReference type="AlphaFoldDB" id="Q12PP5"/>
<keyword evidence="1" id="KW-0732">Signal</keyword>
<dbReference type="OrthoDB" id="8778507at2"/>
<feature type="domain" description="Flagellar assembly protein T middle" evidence="3">
    <location>
        <begin position="132"/>
        <end position="283"/>
    </location>
</feature>
<gene>
    <name evidence="5" type="ordered locus">Sden_1295</name>
</gene>
<dbReference type="STRING" id="318161.Sden_1295"/>
<evidence type="ECO:0000313" key="5">
    <source>
        <dbReference type="EMBL" id="ABE54581.1"/>
    </source>
</evidence>
<reference evidence="5 6" key="1">
    <citation type="submission" date="2006-03" db="EMBL/GenBank/DDBJ databases">
        <title>Complete sequence of Shewanella denitrificans OS217.</title>
        <authorList>
            <consortium name="US DOE Joint Genome Institute"/>
            <person name="Copeland A."/>
            <person name="Lucas S."/>
            <person name="Lapidus A."/>
            <person name="Barry K."/>
            <person name="Detter J.C."/>
            <person name="Glavina del Rio T."/>
            <person name="Hammon N."/>
            <person name="Israni S."/>
            <person name="Dalin E."/>
            <person name="Tice H."/>
            <person name="Pitluck S."/>
            <person name="Brettin T."/>
            <person name="Bruce D."/>
            <person name="Han C."/>
            <person name="Tapia R."/>
            <person name="Gilna P."/>
            <person name="Kiss H."/>
            <person name="Schmutz J."/>
            <person name="Larimer F."/>
            <person name="Land M."/>
            <person name="Hauser L."/>
            <person name="Kyrpides N."/>
            <person name="Lykidis A."/>
            <person name="Richardson P."/>
        </authorList>
    </citation>
    <scope>NUCLEOTIDE SEQUENCE [LARGE SCALE GENOMIC DNA]</scope>
    <source>
        <strain evidence="6">OS217 / ATCC BAA-1090 / DSM 15013</strain>
    </source>
</reference>
<dbReference type="EMBL" id="CP000302">
    <property type="protein sequence ID" value="ABE54581.1"/>
    <property type="molecule type" value="Genomic_DNA"/>
</dbReference>
<dbReference type="Pfam" id="PF16548">
    <property type="entry name" value="FlgT_N"/>
    <property type="match status" value="1"/>
</dbReference>
<feature type="signal peptide" evidence="1">
    <location>
        <begin position="1"/>
        <end position="38"/>
    </location>
</feature>
<feature type="domain" description="Flagellar assembly protein T N-terminal" evidence="4">
    <location>
        <begin position="40"/>
        <end position="125"/>
    </location>
</feature>
<evidence type="ECO:0000259" key="2">
    <source>
        <dbReference type="Pfam" id="PF16538"/>
    </source>
</evidence>
<accession>Q12PP5</accession>
<dbReference type="HOGENOM" id="CLU_057852_0_0_6"/>
<name>Q12PP5_SHEDO</name>
<evidence type="ECO:0000256" key="1">
    <source>
        <dbReference type="SAM" id="SignalP"/>
    </source>
</evidence>
<sequence>MKAQEFNFSQRKLKPLKRHITLALVSLCSLIFITQAYSEQIEVTGKARIVNDDFDKAREDAISQALNYASLKAGVNFNSEQKIEQGRLTQDSFSMQRMGVADNIVLVSESVRNNILTVVLALELSDQETNAQCQKQTLKAAIILPQALIADRSQLRYGQLAKFEQAVSQKLGNVINAQSNYSFMRIHANEKLDQANTLSNFKGYRIPTWLGEITDSQYLLQPEILDISLQEGRSSYLGFVSEPAIRQFSFKLTLYHGISGEIVWSKSFSDTAPWEFELQETVSPSSQHFWDSAYGQSMIQLFQESSLSLDEELSCRPLLGQIIARQGERIIINLGRKNGVQTGDKFQIILQQNIPDRLNNMRTIATQSQTSITIDQVSEDTATAAIVGMGAADNIQLQDIALKL</sequence>